<dbReference type="Pfam" id="PF03631">
    <property type="entry name" value="Virul_fac_BrkB"/>
    <property type="match status" value="1"/>
</dbReference>
<dbReference type="RefSeq" id="WP_189516469.1">
    <property type="nucleotide sequence ID" value="NZ_BMXG01000022.1"/>
</dbReference>
<dbReference type="AlphaFoldDB" id="A0A8J3DI17"/>
<dbReference type="Proteomes" id="UP000642829">
    <property type="component" value="Unassembled WGS sequence"/>
</dbReference>
<dbReference type="PANTHER" id="PTHR30213:SF1">
    <property type="entry name" value="INNER MEMBRANE PROTEIN YHJD"/>
    <property type="match status" value="1"/>
</dbReference>
<keyword evidence="4 6" id="KW-1133">Transmembrane helix</keyword>
<evidence type="ECO:0000256" key="5">
    <source>
        <dbReference type="ARBA" id="ARBA00023136"/>
    </source>
</evidence>
<comment type="caution">
    <text evidence="7">The sequence shown here is derived from an EMBL/GenBank/DDBJ whole genome shotgun (WGS) entry which is preliminary data.</text>
</comment>
<reference evidence="7" key="1">
    <citation type="journal article" date="2014" name="Int. J. Syst. Evol. Microbiol.">
        <title>Complete genome sequence of Corynebacterium casei LMG S-19264T (=DSM 44701T), isolated from a smear-ripened cheese.</title>
        <authorList>
            <consortium name="US DOE Joint Genome Institute (JGI-PGF)"/>
            <person name="Walter F."/>
            <person name="Albersmeier A."/>
            <person name="Kalinowski J."/>
            <person name="Ruckert C."/>
        </authorList>
    </citation>
    <scope>NUCLEOTIDE SEQUENCE</scope>
    <source>
        <strain evidence="7">KCTC 12870</strain>
    </source>
</reference>
<keyword evidence="2" id="KW-1003">Cell membrane</keyword>
<sequence length="288" mass="31689">MLAPKVRSGRVIDMRRWGKFLLRVVARWMQADGFGLSASISFYMLFSSAPLIVFALMIAGKFLGEESARKAAADWLNGFMSQVEAAALIDMVRPDTFERQGWLLAVVSGLTLFWAATLIFVRMRISVNALLKIKSKDMRQAVKRSLLGRLNAFVFTLAAGLIFVAGILLTAIAPKVLSLFLSDSTVWIQFAIDVINGLLVFIAVSAIMRLLAVHPPSWRAILIGSLFVLVTFEIGRVLVNVYLGKSEIASAYGAANTLVVFLLWIYYTAQMLLFGVAIAGTVDSSRKE</sequence>
<feature type="transmembrane region" description="Helical" evidence="6">
    <location>
        <begin position="220"/>
        <end position="239"/>
    </location>
</feature>
<evidence type="ECO:0000256" key="2">
    <source>
        <dbReference type="ARBA" id="ARBA00022475"/>
    </source>
</evidence>
<evidence type="ECO:0000313" key="7">
    <source>
        <dbReference type="EMBL" id="GHC09687.1"/>
    </source>
</evidence>
<dbReference type="InterPro" id="IPR017039">
    <property type="entry name" value="Virul_fac_BrkB"/>
</dbReference>
<keyword evidence="5 6" id="KW-0472">Membrane</keyword>
<evidence type="ECO:0000256" key="1">
    <source>
        <dbReference type="ARBA" id="ARBA00004651"/>
    </source>
</evidence>
<reference evidence="7" key="2">
    <citation type="submission" date="2020-09" db="EMBL/GenBank/DDBJ databases">
        <authorList>
            <person name="Sun Q."/>
            <person name="Kim S."/>
        </authorList>
    </citation>
    <scope>NUCLEOTIDE SEQUENCE</scope>
    <source>
        <strain evidence="7">KCTC 12870</strain>
    </source>
</reference>
<evidence type="ECO:0000256" key="6">
    <source>
        <dbReference type="SAM" id="Phobius"/>
    </source>
</evidence>
<evidence type="ECO:0000313" key="8">
    <source>
        <dbReference type="Proteomes" id="UP000642829"/>
    </source>
</evidence>
<feature type="transmembrane region" description="Helical" evidence="6">
    <location>
        <begin position="40"/>
        <end position="59"/>
    </location>
</feature>
<name>A0A8J3DI17_9BACT</name>
<organism evidence="7 8">
    <name type="scientific">Cerasicoccus arenae</name>
    <dbReference type="NCBI Taxonomy" id="424488"/>
    <lineage>
        <taxon>Bacteria</taxon>
        <taxon>Pseudomonadati</taxon>
        <taxon>Verrucomicrobiota</taxon>
        <taxon>Opitutia</taxon>
        <taxon>Puniceicoccales</taxon>
        <taxon>Cerasicoccaceae</taxon>
        <taxon>Cerasicoccus</taxon>
    </lineage>
</organism>
<feature type="transmembrane region" description="Helical" evidence="6">
    <location>
        <begin position="259"/>
        <end position="282"/>
    </location>
</feature>
<proteinExistence type="predicted"/>
<feature type="transmembrane region" description="Helical" evidence="6">
    <location>
        <begin position="101"/>
        <end position="125"/>
    </location>
</feature>
<dbReference type="GO" id="GO:0005886">
    <property type="term" value="C:plasma membrane"/>
    <property type="evidence" value="ECO:0007669"/>
    <property type="project" value="UniProtKB-SubCell"/>
</dbReference>
<feature type="transmembrane region" description="Helical" evidence="6">
    <location>
        <begin position="146"/>
        <end position="174"/>
    </location>
</feature>
<comment type="subcellular location">
    <subcellularLocation>
        <location evidence="1">Cell membrane</location>
        <topology evidence="1">Multi-pass membrane protein</topology>
    </subcellularLocation>
</comment>
<evidence type="ECO:0000256" key="4">
    <source>
        <dbReference type="ARBA" id="ARBA00022989"/>
    </source>
</evidence>
<dbReference type="EMBL" id="BMXG01000022">
    <property type="protein sequence ID" value="GHC09687.1"/>
    <property type="molecule type" value="Genomic_DNA"/>
</dbReference>
<keyword evidence="3 6" id="KW-0812">Transmembrane</keyword>
<gene>
    <name evidence="7" type="primary">brkB</name>
    <name evidence="7" type="ORF">GCM10007047_28720</name>
</gene>
<dbReference type="PIRSF" id="PIRSF035875">
    <property type="entry name" value="RNase_BN"/>
    <property type="match status" value="1"/>
</dbReference>
<dbReference type="PANTHER" id="PTHR30213">
    <property type="entry name" value="INNER MEMBRANE PROTEIN YHJD"/>
    <property type="match status" value="1"/>
</dbReference>
<accession>A0A8J3DI17</accession>
<feature type="transmembrane region" description="Helical" evidence="6">
    <location>
        <begin position="186"/>
        <end position="208"/>
    </location>
</feature>
<evidence type="ECO:0000256" key="3">
    <source>
        <dbReference type="ARBA" id="ARBA00022692"/>
    </source>
</evidence>
<protein>
    <submittedName>
        <fullName evidence="7">Membrane protein</fullName>
    </submittedName>
</protein>
<keyword evidence="8" id="KW-1185">Reference proteome</keyword>